<dbReference type="PANTHER" id="PTHR35279:SF1">
    <property type="entry name" value="ARABINANASE_LEVANSUCRASE_INVERTASE"/>
    <property type="match status" value="1"/>
</dbReference>
<reference evidence="2" key="1">
    <citation type="submission" date="2016-10" db="EMBL/GenBank/DDBJ databases">
        <authorList>
            <person name="Varghese N."/>
            <person name="Submissions S."/>
        </authorList>
    </citation>
    <scope>NUCLEOTIDE SEQUENCE [LARGE SCALE GENOMIC DNA]</scope>
    <source>
        <strain evidence="2">CGMCC 1.9108</strain>
    </source>
</reference>
<evidence type="ECO:0000313" key="1">
    <source>
        <dbReference type="EMBL" id="SDD53823.1"/>
    </source>
</evidence>
<dbReference type="AlphaFoldDB" id="A0A1G6VKA2"/>
<evidence type="ECO:0000313" key="2">
    <source>
        <dbReference type="Proteomes" id="UP000199628"/>
    </source>
</evidence>
<gene>
    <name evidence="1" type="ORF">SAMN04488239_10880</name>
</gene>
<dbReference type="PANTHER" id="PTHR35279">
    <property type="match status" value="1"/>
</dbReference>
<protein>
    <recommendedName>
        <fullName evidence="3">Glycosyl hydrolases family 43</fullName>
    </recommendedName>
</protein>
<dbReference type="Gene3D" id="2.115.10.20">
    <property type="entry name" value="Glycosyl hydrolase domain, family 43"/>
    <property type="match status" value="2"/>
</dbReference>
<dbReference type="Proteomes" id="UP000199628">
    <property type="component" value="Unassembled WGS sequence"/>
</dbReference>
<dbReference type="EMBL" id="FMZV01000008">
    <property type="protein sequence ID" value="SDD53823.1"/>
    <property type="molecule type" value="Genomic_DNA"/>
</dbReference>
<sequence>MFWRIAKTGAPLLVALFALTDCIEENAEAGSSDEKMIQDPQTVPSQGAAGDLVKSPLFFRGTVIASDPSIVEIGSGYRMFYTDLDTRRGRTVIATAVSTDGLDWTTEGRDKGVDGLVMAGEDGRWDENVESAAVVKSGDTWSLYFSGYRDRGNPFKGFPAALFLATSTDGRNFQRVSDDPVLAPTKGWYDNDAIYSPTILRDGGTYYMIYVGHAYTDTSKIGTGGVFLLAAESPDGRNWTKLETPIARPGQFSDWRADGIAEPYLVKQGPGKFLLFFTGLSGERRAIGVAQGATPLGPFKFGSTPIIEPGARGAQDEHQVLAPAAVLTGNKLTIWYLAANSKEMLTIGKSEGTVPSVLGASE</sequence>
<dbReference type="STRING" id="639004.SAMN04488239_10880"/>
<keyword evidence="2" id="KW-1185">Reference proteome</keyword>
<proteinExistence type="predicted"/>
<accession>A0A1G6VKA2</accession>
<dbReference type="InterPro" id="IPR023296">
    <property type="entry name" value="Glyco_hydro_beta-prop_sf"/>
</dbReference>
<evidence type="ECO:0008006" key="3">
    <source>
        <dbReference type="Google" id="ProtNLM"/>
    </source>
</evidence>
<name>A0A1G6VKA2_9RHOB</name>
<organism evidence="1 2">
    <name type="scientific">Ruegeria marina</name>
    <dbReference type="NCBI Taxonomy" id="639004"/>
    <lineage>
        <taxon>Bacteria</taxon>
        <taxon>Pseudomonadati</taxon>
        <taxon>Pseudomonadota</taxon>
        <taxon>Alphaproteobacteria</taxon>
        <taxon>Rhodobacterales</taxon>
        <taxon>Roseobacteraceae</taxon>
        <taxon>Ruegeria</taxon>
    </lineage>
</organism>
<dbReference type="SUPFAM" id="SSF75005">
    <property type="entry name" value="Arabinanase/levansucrase/invertase"/>
    <property type="match status" value="1"/>
</dbReference>
<dbReference type="RefSeq" id="WP_093031959.1">
    <property type="nucleotide sequence ID" value="NZ_FMZV01000008.1"/>
</dbReference>